<dbReference type="InterPro" id="IPR048229">
    <property type="entry name" value="GalB-like"/>
</dbReference>
<feature type="domain" description="Glycoside hydrolase family 2" evidence="8">
    <location>
        <begin position="746"/>
        <end position="849"/>
    </location>
</feature>
<keyword evidence="11" id="KW-1185">Reference proteome</keyword>
<protein>
    <submittedName>
        <fullName evidence="10">DUF4982 domain-containing protein</fullName>
    </submittedName>
</protein>
<dbReference type="SUPFAM" id="SSF49303">
    <property type="entry name" value="beta-Galactosidase/glucuronidase domain"/>
    <property type="match status" value="1"/>
</dbReference>
<dbReference type="Pfam" id="PF16355">
    <property type="entry name" value="DUF4982"/>
    <property type="match status" value="1"/>
</dbReference>
<dbReference type="Gene3D" id="2.60.40.10">
    <property type="entry name" value="Immunoglobulins"/>
    <property type="match status" value="3"/>
</dbReference>
<dbReference type="EMBL" id="JANUGW010000002">
    <property type="protein sequence ID" value="MCS0580749.1"/>
    <property type="molecule type" value="Genomic_DNA"/>
</dbReference>
<dbReference type="InterPro" id="IPR006103">
    <property type="entry name" value="Glyco_hydro_2_cat"/>
</dbReference>
<dbReference type="Pfam" id="PF02836">
    <property type="entry name" value="Glyco_hydro_2_C"/>
    <property type="match status" value="1"/>
</dbReference>
<dbReference type="Gene3D" id="2.60.120.260">
    <property type="entry name" value="Galactose-binding domain-like"/>
    <property type="match status" value="1"/>
</dbReference>
<evidence type="ECO:0000256" key="4">
    <source>
        <dbReference type="SAM" id="SignalP"/>
    </source>
</evidence>
<dbReference type="InterPro" id="IPR013783">
    <property type="entry name" value="Ig-like_fold"/>
</dbReference>
<feature type="signal peptide" evidence="4">
    <location>
        <begin position="1"/>
        <end position="24"/>
    </location>
</feature>
<evidence type="ECO:0000259" key="5">
    <source>
        <dbReference type="Pfam" id="PF00703"/>
    </source>
</evidence>
<dbReference type="InterPro" id="IPR036156">
    <property type="entry name" value="Beta-gal/glucu_dom_sf"/>
</dbReference>
<organism evidence="10 11">
    <name type="scientific">Massilia pinisoli</name>
    <dbReference type="NCBI Taxonomy" id="1772194"/>
    <lineage>
        <taxon>Bacteria</taxon>
        <taxon>Pseudomonadati</taxon>
        <taxon>Pseudomonadota</taxon>
        <taxon>Betaproteobacteria</taxon>
        <taxon>Burkholderiales</taxon>
        <taxon>Oxalobacteraceae</taxon>
        <taxon>Telluria group</taxon>
        <taxon>Massilia</taxon>
    </lineage>
</organism>
<name>A0ABT1ZLG0_9BURK</name>
<evidence type="ECO:0000256" key="2">
    <source>
        <dbReference type="ARBA" id="ARBA00022801"/>
    </source>
</evidence>
<gene>
    <name evidence="10" type="ORF">NX784_04005</name>
</gene>
<dbReference type="InterPro" id="IPR008979">
    <property type="entry name" value="Galactose-bd-like_sf"/>
</dbReference>
<feature type="domain" description="DUF4982" evidence="7">
    <location>
        <begin position="675"/>
        <end position="733"/>
    </location>
</feature>
<dbReference type="InterPro" id="IPR006102">
    <property type="entry name" value="Ig-like_GH2"/>
</dbReference>
<sequence>MTLLPRSLTTIAFGVAVLCGAAHAADMPARERASFDADWRFAKGDPAGSAAQLDDAKLSDPATAIPAAQPGFDDAAWRKLDLPHDWGIEGPFKQEYPGETGKLPWWGVGWYRKHFTLPAADAGRRLYLDIDGAMSHAAVWINGHYVGGWPYGYASWRVDLTPYAKPGGDNVVAIRLDNPPHSSRWYPGGGIYRNVWLVKTAPVHVAQYGTYVTTPQVSKDAATVSIQTTVESDGQAAQVQVATEIYALDAAGKRSGAPVAHQAASASAKVVADRQAQLTQTLTVPKPHLWSIASPQRYVAVTTVTDNGKVTDVVETPFGIRTATFDPARGFLLNGQRVPLNGVCMHHDLGALGTAINVRALERQLEVLREMGTNAIRTSHNPPAPELLDLADRMGFVVLDEAFDMWHEAKTPNDYHLSFDAWHEKDLRAQIRRDRNHPSVIAWSTGNEIPEQGRPEGWKLAAHLAEIARGEDRTRPVTSAYNHTESGYNGFQNVVDLFGYNYKPGEYGKVHASAPYLPIFGSETASTISSRGEYFFPVSDDKAKGAANFQVSSYDLTAPPWATSPDVEFKGQDDNPFVAGEFVWTGFDYLGEPTPYNDDATNLLNFTDPAQQQRAAQELATLKKIAMPSRSSYFGIVDLAGFKKDRFYLYQARWRPDLPMAHLLPHWNWPERVRQVTPVHLYTSGDEAELFLNGKSLGRKKRGPRDYRLRWDDVVYQPGTLKAVVYKHGKRWAEDTVATTGQAAKLVVSADRTKLTADGHDLAFVTVAIADKDGRQVPRSHDRIAFKLSGPGEIVATDNGDATNLEPFQSHERNAYNGLALAIVKTRAGEGGKVTLTASADGLEGAQVTLDSVAH</sequence>
<feature type="chain" id="PRO_5047254424" evidence="4">
    <location>
        <begin position="25"/>
        <end position="855"/>
    </location>
</feature>
<evidence type="ECO:0000259" key="9">
    <source>
        <dbReference type="Pfam" id="PF22666"/>
    </source>
</evidence>
<dbReference type="Gene3D" id="3.20.20.80">
    <property type="entry name" value="Glycosidases"/>
    <property type="match status" value="1"/>
</dbReference>
<dbReference type="Pfam" id="PF22666">
    <property type="entry name" value="Glyco_hydro_2_N2"/>
    <property type="match status" value="1"/>
</dbReference>
<evidence type="ECO:0000313" key="11">
    <source>
        <dbReference type="Proteomes" id="UP001204151"/>
    </source>
</evidence>
<proteinExistence type="inferred from homology"/>
<evidence type="ECO:0000256" key="1">
    <source>
        <dbReference type="ARBA" id="ARBA00007401"/>
    </source>
</evidence>
<comment type="caution">
    <text evidence="10">The sequence shown here is derived from an EMBL/GenBank/DDBJ whole genome shotgun (WGS) entry which is preliminary data.</text>
</comment>
<evidence type="ECO:0000313" key="10">
    <source>
        <dbReference type="EMBL" id="MCS0580749.1"/>
    </source>
</evidence>
<dbReference type="RefSeq" id="WP_258815400.1">
    <property type="nucleotide sequence ID" value="NZ_JANUGW010000002.1"/>
</dbReference>
<dbReference type="InterPro" id="IPR032311">
    <property type="entry name" value="DUF4982"/>
</dbReference>
<dbReference type="SUPFAM" id="SSF49785">
    <property type="entry name" value="Galactose-binding domain-like"/>
    <property type="match status" value="1"/>
</dbReference>
<dbReference type="InterPro" id="IPR006101">
    <property type="entry name" value="Glyco_hydro_2"/>
</dbReference>
<dbReference type="InterPro" id="IPR054593">
    <property type="entry name" value="Beta-mannosidase-like_N2"/>
</dbReference>
<dbReference type="InterPro" id="IPR040605">
    <property type="entry name" value="Glyco_hydro2_dom5"/>
</dbReference>
<evidence type="ECO:0000259" key="7">
    <source>
        <dbReference type="Pfam" id="PF16355"/>
    </source>
</evidence>
<dbReference type="InterPro" id="IPR051913">
    <property type="entry name" value="GH2_Domain-Containing"/>
</dbReference>
<dbReference type="PANTHER" id="PTHR42732:SF1">
    <property type="entry name" value="BETA-MANNOSIDASE"/>
    <property type="match status" value="1"/>
</dbReference>
<comment type="similarity">
    <text evidence="1">Belongs to the glycosyl hydrolase 2 family.</text>
</comment>
<keyword evidence="4" id="KW-0732">Signal</keyword>
<evidence type="ECO:0000256" key="3">
    <source>
        <dbReference type="ARBA" id="ARBA00023295"/>
    </source>
</evidence>
<keyword evidence="2" id="KW-0378">Hydrolase</keyword>
<feature type="domain" description="Glycoside hydrolase family 2 catalytic" evidence="6">
    <location>
        <begin position="331"/>
        <end position="482"/>
    </location>
</feature>
<evidence type="ECO:0000259" key="8">
    <source>
        <dbReference type="Pfam" id="PF18565"/>
    </source>
</evidence>
<dbReference type="NCBIfam" id="NF041463">
    <property type="entry name" value="GalB"/>
    <property type="match status" value="1"/>
</dbReference>
<dbReference type="Pfam" id="PF00703">
    <property type="entry name" value="Glyco_hydro_2"/>
    <property type="match status" value="1"/>
</dbReference>
<feature type="domain" description="Glycoside hydrolase family 2 immunoglobulin-like beta-sandwich" evidence="5">
    <location>
        <begin position="210"/>
        <end position="321"/>
    </location>
</feature>
<dbReference type="InterPro" id="IPR017853">
    <property type="entry name" value="GH"/>
</dbReference>
<dbReference type="SUPFAM" id="SSF51445">
    <property type="entry name" value="(Trans)glycosidases"/>
    <property type="match status" value="1"/>
</dbReference>
<reference evidence="10 11" key="1">
    <citation type="submission" date="2022-08" db="EMBL/GenBank/DDBJ databases">
        <title>Reclassification of Massilia species as members of the genera Telluria, Duganella, Pseudoduganella, Mokoshia gen. nov. and Zemynaea gen. nov. using orthogonal and non-orthogonal genome-based approaches.</title>
        <authorList>
            <person name="Bowman J.P."/>
        </authorList>
    </citation>
    <scope>NUCLEOTIDE SEQUENCE [LARGE SCALE GENOMIC DNA]</scope>
    <source>
        <strain evidence="10 11">JCM 31316</strain>
    </source>
</reference>
<keyword evidence="3" id="KW-0326">Glycosidase</keyword>
<dbReference type="PANTHER" id="PTHR42732">
    <property type="entry name" value="BETA-GALACTOSIDASE"/>
    <property type="match status" value="1"/>
</dbReference>
<evidence type="ECO:0000259" key="6">
    <source>
        <dbReference type="Pfam" id="PF02836"/>
    </source>
</evidence>
<dbReference type="PRINTS" id="PR00132">
    <property type="entry name" value="GLHYDRLASE2"/>
</dbReference>
<dbReference type="Pfam" id="PF18565">
    <property type="entry name" value="Glyco_hydro2_C5"/>
    <property type="match status" value="1"/>
</dbReference>
<accession>A0ABT1ZLG0</accession>
<dbReference type="Proteomes" id="UP001204151">
    <property type="component" value="Unassembled WGS sequence"/>
</dbReference>
<feature type="domain" description="Beta-mannosidase-like galactose-binding" evidence="9">
    <location>
        <begin position="110"/>
        <end position="182"/>
    </location>
</feature>